<evidence type="ECO:0000313" key="1">
    <source>
        <dbReference type="EMBL" id="TWI99325.1"/>
    </source>
</evidence>
<dbReference type="RefSeq" id="WP_170227751.1">
    <property type="nucleotide sequence ID" value="NZ_VLLI01000007.1"/>
</dbReference>
<keyword evidence="2" id="KW-1185">Reference proteome</keyword>
<dbReference type="Proteomes" id="UP000317010">
    <property type="component" value="Unassembled WGS sequence"/>
</dbReference>
<proteinExistence type="predicted"/>
<reference evidence="1 2" key="1">
    <citation type="submission" date="2019-07" db="EMBL/GenBank/DDBJ databases">
        <title>Genomic Encyclopedia of Archaeal and Bacterial Type Strains, Phase II (KMG-II): from individual species to whole genera.</title>
        <authorList>
            <person name="Goeker M."/>
        </authorList>
    </citation>
    <scope>NUCLEOTIDE SEQUENCE [LARGE SCALE GENOMIC DNA]</scope>
    <source>
        <strain evidence="1 2">ATCC BAA-1854</strain>
    </source>
</reference>
<protein>
    <submittedName>
        <fullName evidence="1">Uncharacterized protein</fullName>
    </submittedName>
</protein>
<comment type="caution">
    <text evidence="1">The sequence shown here is derived from an EMBL/GenBank/DDBJ whole genome shotgun (WGS) entry which is preliminary data.</text>
</comment>
<dbReference type="AlphaFoldDB" id="A0A562U0G9"/>
<sequence length="57" mass="6112">MSAAIVSGKSEKDFQLLVSIAEKMGLSITLVSDDDLETLNKAKSKKENEASEVAELV</sequence>
<accession>A0A562U0G9</accession>
<dbReference type="EMBL" id="VLLI01000007">
    <property type="protein sequence ID" value="TWI99325.1"/>
    <property type="molecule type" value="Genomic_DNA"/>
</dbReference>
<evidence type="ECO:0000313" key="2">
    <source>
        <dbReference type="Proteomes" id="UP000317010"/>
    </source>
</evidence>
<gene>
    <name evidence="1" type="ORF">JN11_02642</name>
</gene>
<name>A0A562U0G9_9SPHI</name>
<organism evidence="1 2">
    <name type="scientific">Mucilaginibacter frigoritolerans</name>
    <dbReference type="NCBI Taxonomy" id="652788"/>
    <lineage>
        <taxon>Bacteria</taxon>
        <taxon>Pseudomonadati</taxon>
        <taxon>Bacteroidota</taxon>
        <taxon>Sphingobacteriia</taxon>
        <taxon>Sphingobacteriales</taxon>
        <taxon>Sphingobacteriaceae</taxon>
        <taxon>Mucilaginibacter</taxon>
    </lineage>
</organism>